<organism evidence="4 5">
    <name type="scientific">Ambispora leptoticha</name>
    <dbReference type="NCBI Taxonomy" id="144679"/>
    <lineage>
        <taxon>Eukaryota</taxon>
        <taxon>Fungi</taxon>
        <taxon>Fungi incertae sedis</taxon>
        <taxon>Mucoromycota</taxon>
        <taxon>Glomeromycotina</taxon>
        <taxon>Glomeromycetes</taxon>
        <taxon>Archaeosporales</taxon>
        <taxon>Ambisporaceae</taxon>
        <taxon>Ambispora</taxon>
    </lineage>
</organism>
<feature type="domain" description="ARF GTPase-activating protein GIT1 C-terminal" evidence="2">
    <location>
        <begin position="224"/>
        <end position="343"/>
    </location>
</feature>
<feature type="non-terminal residue" evidence="4">
    <location>
        <position position="1"/>
    </location>
</feature>
<dbReference type="Pfam" id="PF23742">
    <property type="entry name" value="VBS_C3G9"/>
    <property type="match status" value="1"/>
</dbReference>
<dbReference type="AlphaFoldDB" id="A0A9N9IK60"/>
<dbReference type="PANTHER" id="PTHR21601:SF0">
    <property type="entry name" value="PROTEIN SPA2-RELATED"/>
    <property type="match status" value="1"/>
</dbReference>
<dbReference type="GO" id="GO:1902716">
    <property type="term" value="C:cell cortex of growing cell tip"/>
    <property type="evidence" value="ECO:0007669"/>
    <property type="project" value="TreeGrafter"/>
</dbReference>
<sequence length="344" mass="37944">TSSFVKEPPKIDVIKDNLLTSDQDGGIDETRIISYQAAIDDLLRSGRSDVPTNVLLAMKSIVIACKSITEDVESYEQRKLASLKPEDKEKLYSLKTKLSATLTNLMTAAKNHATGYGISPVSLLDAAASHLTETIVKLVKLIKLRRLDDNNDNEEFKKLNNNNMLSVENMSSSSFGSRSPTPVSPPLRSQSNNKSDAITDINIELQADTLLNGRTVEIEDAKKFLEMKMETIVQSIQTLLSAIRNNFHSDDSIQDNINTITSIVSQVIAECRAAFSSPSGTSYKEQGEIILISLESSISSLEEIRSTIKTNIEEFRTNKSHKQLLAKASFQIAKSTKDLVGLME</sequence>
<dbReference type="Pfam" id="PF12205">
    <property type="entry name" value="GIT1_C"/>
    <property type="match status" value="1"/>
</dbReference>
<dbReference type="InterPro" id="IPR056439">
    <property type="entry name" value="VBS_C3G9"/>
</dbReference>
<evidence type="ECO:0000256" key="1">
    <source>
        <dbReference type="SAM" id="MobiDB-lite"/>
    </source>
</evidence>
<evidence type="ECO:0000313" key="5">
    <source>
        <dbReference type="Proteomes" id="UP000789508"/>
    </source>
</evidence>
<proteinExistence type="predicted"/>
<dbReference type="OrthoDB" id="5588096at2759"/>
<name>A0A9N9IK60_9GLOM</name>
<feature type="region of interest" description="Disordered" evidence="1">
    <location>
        <begin position="167"/>
        <end position="194"/>
    </location>
</feature>
<comment type="caution">
    <text evidence="4">The sequence shown here is derived from an EMBL/GenBank/DDBJ whole genome shotgun (WGS) entry which is preliminary data.</text>
</comment>
<dbReference type="EMBL" id="CAJVPS010034412">
    <property type="protein sequence ID" value="CAG8739275.1"/>
    <property type="molecule type" value="Genomic_DNA"/>
</dbReference>
<protein>
    <submittedName>
        <fullName evidence="4">3033_t:CDS:1</fullName>
    </submittedName>
</protein>
<feature type="domain" description="C3G9 VBS-like" evidence="3">
    <location>
        <begin position="23"/>
        <end position="145"/>
    </location>
</feature>
<dbReference type="Proteomes" id="UP000789508">
    <property type="component" value="Unassembled WGS sequence"/>
</dbReference>
<gene>
    <name evidence="4" type="ORF">ALEPTO_LOCUS12897</name>
</gene>
<dbReference type="GO" id="GO:0005078">
    <property type="term" value="F:MAP-kinase scaffold activity"/>
    <property type="evidence" value="ECO:0007669"/>
    <property type="project" value="TreeGrafter"/>
</dbReference>
<dbReference type="InterPro" id="IPR039892">
    <property type="entry name" value="Spa2/Sph1"/>
</dbReference>
<dbReference type="PANTHER" id="PTHR21601">
    <property type="entry name" value="SPA2 PROTEIN"/>
    <property type="match status" value="1"/>
</dbReference>
<evidence type="ECO:0000259" key="2">
    <source>
        <dbReference type="Pfam" id="PF12205"/>
    </source>
</evidence>
<evidence type="ECO:0000259" key="3">
    <source>
        <dbReference type="Pfam" id="PF23742"/>
    </source>
</evidence>
<keyword evidence="5" id="KW-1185">Reference proteome</keyword>
<evidence type="ECO:0000313" key="4">
    <source>
        <dbReference type="EMBL" id="CAG8739275.1"/>
    </source>
</evidence>
<reference evidence="4" key="1">
    <citation type="submission" date="2021-06" db="EMBL/GenBank/DDBJ databases">
        <authorList>
            <person name="Kallberg Y."/>
            <person name="Tangrot J."/>
            <person name="Rosling A."/>
        </authorList>
    </citation>
    <scope>NUCLEOTIDE SEQUENCE</scope>
    <source>
        <strain evidence="4">FL130A</strain>
    </source>
</reference>
<feature type="compositionally biased region" description="Low complexity" evidence="1">
    <location>
        <begin position="171"/>
        <end position="181"/>
    </location>
</feature>
<dbReference type="Gene3D" id="1.20.120.330">
    <property type="entry name" value="Nucleotidyltransferases domain 2"/>
    <property type="match status" value="1"/>
</dbReference>
<accession>A0A9N9IK60</accession>
<dbReference type="GO" id="GO:0005826">
    <property type="term" value="C:actomyosin contractile ring"/>
    <property type="evidence" value="ECO:0007669"/>
    <property type="project" value="TreeGrafter"/>
</dbReference>
<dbReference type="InterPro" id="IPR022018">
    <property type="entry name" value="GIT1_C"/>
</dbReference>